<proteinExistence type="predicted"/>
<comment type="caution">
    <text evidence="1">The sequence shown here is derived from an EMBL/GenBank/DDBJ whole genome shotgun (WGS) entry which is preliminary data.</text>
</comment>
<protein>
    <submittedName>
        <fullName evidence="1">Uncharacterized protein</fullName>
    </submittedName>
</protein>
<dbReference type="EMBL" id="JAJSOF020000040">
    <property type="protein sequence ID" value="KAJ4426245.1"/>
    <property type="molecule type" value="Genomic_DNA"/>
</dbReference>
<reference evidence="1 2" key="1">
    <citation type="journal article" date="2022" name="Allergy">
        <title>Genome assembly and annotation of Periplaneta americana reveal a comprehensive cockroach allergen profile.</title>
        <authorList>
            <person name="Wang L."/>
            <person name="Xiong Q."/>
            <person name="Saelim N."/>
            <person name="Wang L."/>
            <person name="Nong W."/>
            <person name="Wan A.T."/>
            <person name="Shi M."/>
            <person name="Liu X."/>
            <person name="Cao Q."/>
            <person name="Hui J.H.L."/>
            <person name="Sookrung N."/>
            <person name="Leung T.F."/>
            <person name="Tungtrongchitr A."/>
            <person name="Tsui S.K.W."/>
        </authorList>
    </citation>
    <scope>NUCLEOTIDE SEQUENCE [LARGE SCALE GENOMIC DNA]</scope>
    <source>
        <strain evidence="1">PWHHKU_190912</strain>
    </source>
</reference>
<sequence length="89" mass="10004">MLTVEESRKVSFVCLTNRHPTPSEEDAPQGVVWPSAGAYQDQVAHYVLGHQESPVEPVDGIMPLRISVVPDLFKARMDFWDSLPLNENQ</sequence>
<keyword evidence="2" id="KW-1185">Reference proteome</keyword>
<organism evidence="1 2">
    <name type="scientific">Periplaneta americana</name>
    <name type="common">American cockroach</name>
    <name type="synonym">Blatta americana</name>
    <dbReference type="NCBI Taxonomy" id="6978"/>
    <lineage>
        <taxon>Eukaryota</taxon>
        <taxon>Metazoa</taxon>
        <taxon>Ecdysozoa</taxon>
        <taxon>Arthropoda</taxon>
        <taxon>Hexapoda</taxon>
        <taxon>Insecta</taxon>
        <taxon>Pterygota</taxon>
        <taxon>Neoptera</taxon>
        <taxon>Polyneoptera</taxon>
        <taxon>Dictyoptera</taxon>
        <taxon>Blattodea</taxon>
        <taxon>Blattoidea</taxon>
        <taxon>Blattidae</taxon>
        <taxon>Blattinae</taxon>
        <taxon>Periplaneta</taxon>
    </lineage>
</organism>
<name>A0ABQ8RX88_PERAM</name>
<accession>A0ABQ8RX88</accession>
<evidence type="ECO:0000313" key="2">
    <source>
        <dbReference type="Proteomes" id="UP001148838"/>
    </source>
</evidence>
<dbReference type="Proteomes" id="UP001148838">
    <property type="component" value="Unassembled WGS sequence"/>
</dbReference>
<gene>
    <name evidence="1" type="ORF">ANN_27057</name>
</gene>
<evidence type="ECO:0000313" key="1">
    <source>
        <dbReference type="EMBL" id="KAJ4426245.1"/>
    </source>
</evidence>